<evidence type="ECO:0000256" key="3">
    <source>
        <dbReference type="ARBA" id="ARBA00022679"/>
    </source>
</evidence>
<evidence type="ECO:0000256" key="1">
    <source>
        <dbReference type="ARBA" id="ARBA00022573"/>
    </source>
</evidence>
<dbReference type="PROSITE" id="PS51014">
    <property type="entry name" value="COBK_CBIJ"/>
    <property type="match status" value="1"/>
</dbReference>
<dbReference type="GO" id="GO:0032259">
    <property type="term" value="P:methylation"/>
    <property type="evidence" value="ECO:0007669"/>
    <property type="project" value="UniProtKB-KW"/>
</dbReference>
<accession>F3ZUU7</accession>
<keyword evidence="3 5" id="KW-0808">Transferase</keyword>
<dbReference type="HOGENOM" id="CLU_456101_0_0_10"/>
<keyword evidence="4 5" id="KW-0949">S-adenosyl-L-methionine</keyword>
<dbReference type="eggNOG" id="COG2099">
    <property type="taxonomic scope" value="Bacteria"/>
</dbReference>
<keyword evidence="1 5" id="KW-0169">Cobalamin biosynthesis</keyword>
<dbReference type="InterPro" id="IPR003723">
    <property type="entry name" value="Precorrin-6x_reduct"/>
</dbReference>
<dbReference type="Pfam" id="PF02571">
    <property type="entry name" value="CbiJ"/>
    <property type="match status" value="1"/>
</dbReference>
<dbReference type="AlphaFoldDB" id="F3ZUU7"/>
<sequence>MILIFGGTTEGRVCVHVCDEAQKQYYYSTKTEHQEIELHHGIHLSGAMTADEIVAFCKLNSILLIVDAAHPFAENLHTNIAKASKQLNIPTIRYERYFPPRDESLIWFDSYQEAISYLVTHNIDNLLALTGVNTIAKLKPYWVSHHTWFRILNRDDSREVASQAGYPSEQLLYYHKGVDEVALLKELQPDAIITKESGESGGFEKKVKAAQSLGIPMLVVKRPTLSKQFIAVHGPYGLRKEIERLLPDFFELKIGYTTGSCATAATKAALLSLITGEKIEKVSITLPSGEMIYIPTRVIFSEEGKASAVVIKDAGDDPDVTHGKEIVSTIALNADHKGVRFLQGKGVGMITLPGLDIPIGEPAINKTPRMMMKREIFKVLRHYEDRFTNGLQTGVDVTISVPEGEELAKKTFNPRLGIVGGISIIGTSGVVKPFSSAAFIGSIRREMQVAKALGCKHIVINSGAKSEKYIKKLYPDFLSNAFVHYGNFIGDAIEIAKEEGFQKLTMGIMLGKAVKLAEGNLDTHSKKVVMNKDFLKSIALEAKCEVEVLEKIDQITMARQLWDIIPSSNESFFHLVLEKCHTVCSPLFGNGELQIYLITDDGEILE</sequence>
<dbReference type="SUPFAM" id="SSF111342">
    <property type="entry name" value="CbiD-like"/>
    <property type="match status" value="1"/>
</dbReference>
<dbReference type="PANTHER" id="PTHR35863:SF1">
    <property type="entry name" value="COBALT-PRECORRIN-5B C(1)-METHYLTRANSFERASE"/>
    <property type="match status" value="1"/>
</dbReference>
<name>F3ZUU7_9BACE</name>
<dbReference type="STRING" id="679937.Bcop_1203"/>
<organism evidence="6 7">
    <name type="scientific">Bacteroides coprosuis DSM 18011</name>
    <dbReference type="NCBI Taxonomy" id="679937"/>
    <lineage>
        <taxon>Bacteria</taxon>
        <taxon>Pseudomonadati</taxon>
        <taxon>Bacteroidota</taxon>
        <taxon>Bacteroidia</taxon>
        <taxon>Bacteroidales</taxon>
        <taxon>Bacteroidaceae</taxon>
        <taxon>Bacteroides</taxon>
    </lineage>
</organism>
<evidence type="ECO:0000313" key="7">
    <source>
        <dbReference type="Proteomes" id="UP000018439"/>
    </source>
</evidence>
<dbReference type="EC" id="2.1.1.195" evidence="5"/>
<dbReference type="Pfam" id="PF01888">
    <property type="entry name" value="CbiD"/>
    <property type="match status" value="1"/>
</dbReference>
<dbReference type="GO" id="GO:0043780">
    <property type="term" value="F:cobalt-precorrin-5B C1-methyltransferase activity"/>
    <property type="evidence" value="ECO:0007669"/>
    <property type="project" value="RHEA"/>
</dbReference>
<dbReference type="NCBIfam" id="TIGR00312">
    <property type="entry name" value="cbiD"/>
    <property type="match status" value="1"/>
</dbReference>
<proteinExistence type="inferred from homology"/>
<dbReference type="InterPro" id="IPR002748">
    <property type="entry name" value="CbiD"/>
</dbReference>
<dbReference type="eggNOG" id="COG1903">
    <property type="taxonomic scope" value="Bacteria"/>
</dbReference>
<comment type="pathway">
    <text evidence="5">Cofactor biosynthesis; adenosylcobalamin biosynthesis; cob(II)yrinate a,c-diamide from sirohydrochlorin (anaerobic route): step 6/10.</text>
</comment>
<evidence type="ECO:0000313" key="6">
    <source>
        <dbReference type="EMBL" id="EGJ71407.1"/>
    </source>
</evidence>
<dbReference type="InterPro" id="IPR036074">
    <property type="entry name" value="CbiD_sf"/>
</dbReference>
<dbReference type="Gene3D" id="3.30.2110.10">
    <property type="entry name" value="CbiD-like"/>
    <property type="match status" value="1"/>
</dbReference>
<comment type="function">
    <text evidence="5">Catalyzes the methylation of C-1 in cobalt-precorrin-5B to form cobalt-precorrin-6A.</text>
</comment>
<dbReference type="GO" id="GO:0019251">
    <property type="term" value="P:anaerobic cobalamin biosynthetic process"/>
    <property type="evidence" value="ECO:0007669"/>
    <property type="project" value="UniProtKB-UniRule"/>
</dbReference>
<dbReference type="UniPathway" id="UPA00148">
    <property type="reaction ID" value="UER00227"/>
</dbReference>
<protein>
    <recommendedName>
        <fullName evidence="5">Cobalt-precorrin-5B C(1)-methyltransferase</fullName>
        <ecNumber evidence="5">2.1.1.195</ecNumber>
    </recommendedName>
    <alternativeName>
        <fullName evidence="5">Cobalt-precorrin-6A synthase</fullName>
    </alternativeName>
</protein>
<dbReference type="OrthoDB" id="6439987at2"/>
<dbReference type="Proteomes" id="UP000018439">
    <property type="component" value="Chromosome"/>
</dbReference>
<keyword evidence="7" id="KW-1185">Reference proteome</keyword>
<evidence type="ECO:0000256" key="5">
    <source>
        <dbReference type="HAMAP-Rule" id="MF_00787"/>
    </source>
</evidence>
<dbReference type="EMBL" id="CM001167">
    <property type="protein sequence ID" value="EGJ71407.1"/>
    <property type="molecule type" value="Genomic_DNA"/>
</dbReference>
<evidence type="ECO:0000256" key="4">
    <source>
        <dbReference type="ARBA" id="ARBA00022691"/>
    </source>
</evidence>
<dbReference type="NCBIfam" id="NF000849">
    <property type="entry name" value="PRK00075.1-1"/>
    <property type="match status" value="1"/>
</dbReference>
<dbReference type="GO" id="GO:0016994">
    <property type="term" value="F:precorrin-6A reductase activity"/>
    <property type="evidence" value="ECO:0007669"/>
    <property type="project" value="InterPro"/>
</dbReference>
<dbReference type="PANTHER" id="PTHR35863">
    <property type="entry name" value="COBALT-PRECORRIN-5B C(1)-METHYLTRANSFERASE"/>
    <property type="match status" value="1"/>
</dbReference>
<comment type="similarity">
    <text evidence="5">Belongs to the CbiD family.</text>
</comment>
<gene>
    <name evidence="5" type="primary">cbiD</name>
    <name evidence="6" type="ORF">Bcop_1203</name>
</gene>
<dbReference type="HAMAP" id="MF_00787">
    <property type="entry name" value="CbiD"/>
    <property type="match status" value="1"/>
</dbReference>
<comment type="catalytic activity">
    <reaction evidence="5">
        <text>Co-precorrin-5B + S-adenosyl-L-methionine = Co-precorrin-6A + S-adenosyl-L-homocysteine</text>
        <dbReference type="Rhea" id="RHEA:26285"/>
        <dbReference type="ChEBI" id="CHEBI:57856"/>
        <dbReference type="ChEBI" id="CHEBI:59789"/>
        <dbReference type="ChEBI" id="CHEBI:60063"/>
        <dbReference type="ChEBI" id="CHEBI:60064"/>
        <dbReference type="EC" id="2.1.1.195"/>
    </reaction>
</comment>
<keyword evidence="2 5" id="KW-0489">Methyltransferase</keyword>
<reference evidence="6 7" key="1">
    <citation type="journal article" date="2011" name="Stand. Genomic Sci.">
        <title>Non-contiguous finished genome sequence of Bacteroides coprosuis type strain (PC139).</title>
        <authorList>
            <person name="Land M."/>
            <person name="Held B."/>
            <person name="Gronow S."/>
            <person name="Abt B."/>
            <person name="Lucas S."/>
            <person name="Del Rio T.G."/>
            <person name="Nolan M."/>
            <person name="Tice H."/>
            <person name="Cheng J.F."/>
            <person name="Pitluck S."/>
            <person name="Liolios K."/>
            <person name="Pagani I."/>
            <person name="Ivanova N."/>
            <person name="Mavromatis K."/>
            <person name="Mikhailova N."/>
            <person name="Pati A."/>
            <person name="Tapia R."/>
            <person name="Han C."/>
            <person name="Goodwin L."/>
            <person name="Chen A."/>
            <person name="Palaniappan K."/>
            <person name="Hauser L."/>
            <person name="Brambilla E.M."/>
            <person name="Rohde M."/>
            <person name="Goker M."/>
            <person name="Detter J.C."/>
            <person name="Woyke T."/>
            <person name="Bristow J."/>
            <person name="Eisen J.A."/>
            <person name="Markowitz V."/>
            <person name="Hugenholtz P."/>
            <person name="Kyrpides N.C."/>
            <person name="Klenk H.P."/>
            <person name="Lapidus A."/>
        </authorList>
    </citation>
    <scope>NUCLEOTIDE SEQUENCE</scope>
    <source>
        <strain evidence="6 7">DSM 18011</strain>
    </source>
</reference>
<evidence type="ECO:0000256" key="2">
    <source>
        <dbReference type="ARBA" id="ARBA00022603"/>
    </source>
</evidence>